<sequence>MSRHNNPAHSGDWPPGGVDIIRSARRTRTVQARHKGERIEVRIPARFTAQQERDAVEEILAKLARKSTTQRASDAELYARAETLNRTILGGRARIGSVRWASNHNTQWGSCTVSTGDIRISDRLKDTPDWVVDAVLVHELVHTYIPGHGPDFWEQADKVPYAERAKGYLEAYQRFGPS</sequence>
<dbReference type="AlphaFoldDB" id="A0A2N6T475"/>
<evidence type="ECO:0000313" key="2">
    <source>
        <dbReference type="EMBL" id="PMC64120.1"/>
    </source>
</evidence>
<reference evidence="2 3" key="1">
    <citation type="submission" date="2017-09" db="EMBL/GenBank/DDBJ databases">
        <title>Bacterial strain isolated from the female urinary microbiota.</title>
        <authorList>
            <person name="Thomas-White K."/>
            <person name="Kumar N."/>
            <person name="Forster S."/>
            <person name="Putonti C."/>
            <person name="Lawley T."/>
            <person name="Wolfe A.J."/>
        </authorList>
    </citation>
    <scope>NUCLEOTIDE SEQUENCE [LARGE SCALE GENOMIC DNA]</scope>
    <source>
        <strain evidence="2 3">UMB0792</strain>
    </source>
</reference>
<evidence type="ECO:0000259" key="1">
    <source>
        <dbReference type="Pfam" id="PF01863"/>
    </source>
</evidence>
<dbReference type="PANTHER" id="PTHR30399">
    <property type="entry name" value="UNCHARACTERIZED PROTEIN YGJP"/>
    <property type="match status" value="1"/>
</dbReference>
<accession>A0A2N6T475</accession>
<feature type="domain" description="YgjP-like metallopeptidase" evidence="1">
    <location>
        <begin position="32"/>
        <end position="169"/>
    </location>
</feature>
<dbReference type="Pfam" id="PF01863">
    <property type="entry name" value="YgjP-like"/>
    <property type="match status" value="1"/>
</dbReference>
<dbReference type="InterPro" id="IPR053136">
    <property type="entry name" value="UTP_pyrophosphatase-like"/>
</dbReference>
<dbReference type="InterPro" id="IPR002725">
    <property type="entry name" value="YgjP-like_metallopeptidase"/>
</dbReference>
<dbReference type="PANTHER" id="PTHR30399:SF1">
    <property type="entry name" value="UTP PYROPHOSPHATASE"/>
    <property type="match status" value="1"/>
</dbReference>
<dbReference type="CDD" id="cd07344">
    <property type="entry name" value="M48_yhfN_like"/>
    <property type="match status" value="1"/>
</dbReference>
<name>A0A2N6T475_9CORY</name>
<organism evidence="2 3">
    <name type="scientific">Corynebacterium tuscaniense</name>
    <dbReference type="NCBI Taxonomy" id="302449"/>
    <lineage>
        <taxon>Bacteria</taxon>
        <taxon>Bacillati</taxon>
        <taxon>Actinomycetota</taxon>
        <taxon>Actinomycetes</taxon>
        <taxon>Mycobacteriales</taxon>
        <taxon>Corynebacteriaceae</taxon>
        <taxon>Corynebacterium</taxon>
    </lineage>
</organism>
<proteinExistence type="predicted"/>
<protein>
    <submittedName>
        <fullName evidence="2">Metal-dependent hydrolase</fullName>
    </submittedName>
</protein>
<dbReference type="RefSeq" id="WP_102724173.1">
    <property type="nucleotide sequence ID" value="NZ_JBHRZL010000004.1"/>
</dbReference>
<dbReference type="EMBL" id="PNHG01000010">
    <property type="protein sequence ID" value="PMC64120.1"/>
    <property type="molecule type" value="Genomic_DNA"/>
</dbReference>
<evidence type="ECO:0000313" key="3">
    <source>
        <dbReference type="Proteomes" id="UP000235836"/>
    </source>
</evidence>
<comment type="caution">
    <text evidence="2">The sequence shown here is derived from an EMBL/GenBank/DDBJ whole genome shotgun (WGS) entry which is preliminary data.</text>
</comment>
<dbReference type="Proteomes" id="UP000235836">
    <property type="component" value="Unassembled WGS sequence"/>
</dbReference>
<keyword evidence="2" id="KW-0378">Hydrolase</keyword>
<dbReference type="Gene3D" id="3.30.2010.10">
    <property type="entry name" value="Metalloproteases ('zincins'), catalytic domain"/>
    <property type="match status" value="1"/>
</dbReference>
<dbReference type="GO" id="GO:0016787">
    <property type="term" value="F:hydrolase activity"/>
    <property type="evidence" value="ECO:0007669"/>
    <property type="project" value="UniProtKB-KW"/>
</dbReference>
<keyword evidence="3" id="KW-1185">Reference proteome</keyword>
<gene>
    <name evidence="2" type="ORF">CJ203_07710</name>
</gene>